<name>R7V7S8_CAPTE</name>
<dbReference type="AlphaFoldDB" id="R7V7S8"/>
<reference evidence="1 3" key="2">
    <citation type="journal article" date="2013" name="Nature">
        <title>Insights into bilaterian evolution from three spiralian genomes.</title>
        <authorList>
            <person name="Simakov O."/>
            <person name="Marletaz F."/>
            <person name="Cho S.J."/>
            <person name="Edsinger-Gonzales E."/>
            <person name="Havlak P."/>
            <person name="Hellsten U."/>
            <person name="Kuo D.H."/>
            <person name="Larsson T."/>
            <person name="Lv J."/>
            <person name="Arendt D."/>
            <person name="Savage R."/>
            <person name="Osoegawa K."/>
            <person name="de Jong P."/>
            <person name="Grimwood J."/>
            <person name="Chapman J.A."/>
            <person name="Shapiro H."/>
            <person name="Aerts A."/>
            <person name="Otillar R.P."/>
            <person name="Terry A.Y."/>
            <person name="Boore J.L."/>
            <person name="Grigoriev I.V."/>
            <person name="Lindberg D.R."/>
            <person name="Seaver E.C."/>
            <person name="Weisblat D.A."/>
            <person name="Putnam N.H."/>
            <person name="Rokhsar D.S."/>
        </authorList>
    </citation>
    <scope>NUCLEOTIDE SEQUENCE</scope>
    <source>
        <strain evidence="1 3">I ESC-2004</strain>
    </source>
</reference>
<dbReference type="Proteomes" id="UP000014760">
    <property type="component" value="Unassembled WGS sequence"/>
</dbReference>
<dbReference type="Pfam" id="PF13424">
    <property type="entry name" value="TPR_12"/>
    <property type="match status" value="1"/>
</dbReference>
<dbReference type="GO" id="GO:1990756">
    <property type="term" value="F:ubiquitin-like ligase-substrate adaptor activity"/>
    <property type="evidence" value="ECO:0007669"/>
    <property type="project" value="TreeGrafter"/>
</dbReference>
<dbReference type="GO" id="GO:0043161">
    <property type="term" value="P:proteasome-mediated ubiquitin-dependent protein catabolic process"/>
    <property type="evidence" value="ECO:0007669"/>
    <property type="project" value="TreeGrafter"/>
</dbReference>
<dbReference type="GO" id="GO:0006886">
    <property type="term" value="P:intracellular protein transport"/>
    <property type="evidence" value="ECO:0007669"/>
    <property type="project" value="InterPro"/>
</dbReference>
<evidence type="ECO:0008006" key="4">
    <source>
        <dbReference type="Google" id="ProtNLM"/>
    </source>
</evidence>
<keyword evidence="3" id="KW-1185">Reference proteome</keyword>
<reference evidence="3" key="1">
    <citation type="submission" date="2012-12" db="EMBL/GenBank/DDBJ databases">
        <authorList>
            <person name="Hellsten U."/>
            <person name="Grimwood J."/>
            <person name="Chapman J.A."/>
            <person name="Shapiro H."/>
            <person name="Aerts A."/>
            <person name="Otillar R.P."/>
            <person name="Terry A.Y."/>
            <person name="Boore J.L."/>
            <person name="Simakov O."/>
            <person name="Marletaz F."/>
            <person name="Cho S.-J."/>
            <person name="Edsinger-Gonzales E."/>
            <person name="Havlak P."/>
            <person name="Kuo D.-H."/>
            <person name="Larsson T."/>
            <person name="Lv J."/>
            <person name="Arendt D."/>
            <person name="Savage R."/>
            <person name="Osoegawa K."/>
            <person name="de Jong P."/>
            <person name="Lindberg D.R."/>
            <person name="Seaver E.C."/>
            <person name="Weisblat D.A."/>
            <person name="Putnam N.H."/>
            <person name="Grigoriev I.V."/>
            <person name="Rokhsar D.S."/>
        </authorList>
    </citation>
    <scope>NUCLEOTIDE SEQUENCE</scope>
    <source>
        <strain evidence="3">I ESC-2004</strain>
    </source>
</reference>
<dbReference type="GO" id="GO:0031462">
    <property type="term" value="C:Cul2-RING ubiquitin ligase complex"/>
    <property type="evidence" value="ECO:0007669"/>
    <property type="project" value="TreeGrafter"/>
</dbReference>
<dbReference type="OrthoDB" id="7103806at2759"/>
<dbReference type="InterPro" id="IPR042476">
    <property type="entry name" value="APPBP2"/>
</dbReference>
<proteinExistence type="predicted"/>
<reference evidence="2" key="3">
    <citation type="submission" date="2015-06" db="UniProtKB">
        <authorList>
            <consortium name="EnsemblMetazoa"/>
        </authorList>
    </citation>
    <scope>IDENTIFICATION</scope>
</reference>
<accession>R7V7S8</accession>
<dbReference type="FunCoup" id="R7V7S8">
    <property type="interactions" value="1118"/>
</dbReference>
<dbReference type="InterPro" id="IPR019734">
    <property type="entry name" value="TPR_rpt"/>
</dbReference>
<evidence type="ECO:0000313" key="2">
    <source>
        <dbReference type="EnsemblMetazoa" id="CapteP138866"/>
    </source>
</evidence>
<dbReference type="PANTHER" id="PTHR46575:SF1">
    <property type="entry name" value="AMYLOID PROTEIN-BINDING PROTEIN 2"/>
    <property type="match status" value="1"/>
</dbReference>
<evidence type="ECO:0000313" key="3">
    <source>
        <dbReference type="Proteomes" id="UP000014760"/>
    </source>
</evidence>
<protein>
    <recommendedName>
        <fullName evidence="4">Amyloid protein-binding protein 2</fullName>
    </recommendedName>
</protein>
<dbReference type="STRING" id="283909.R7V7S8"/>
<dbReference type="Gene3D" id="1.25.40.10">
    <property type="entry name" value="Tetratricopeptide repeat domain"/>
    <property type="match status" value="3"/>
</dbReference>
<dbReference type="SMART" id="SM00028">
    <property type="entry name" value="TPR"/>
    <property type="match status" value="2"/>
</dbReference>
<dbReference type="InterPro" id="IPR011990">
    <property type="entry name" value="TPR-like_helical_dom_sf"/>
</dbReference>
<dbReference type="EnsemblMetazoa" id="CapteT138866">
    <property type="protein sequence ID" value="CapteP138866"/>
    <property type="gene ID" value="CapteG138866"/>
</dbReference>
<dbReference type="EMBL" id="AMQN01004685">
    <property type="status" value="NOT_ANNOTATED_CDS"/>
    <property type="molecule type" value="Genomic_DNA"/>
</dbReference>
<dbReference type="OMA" id="YAESSHC"/>
<dbReference type="SUPFAM" id="SSF48452">
    <property type="entry name" value="TPR-like"/>
    <property type="match status" value="2"/>
</dbReference>
<sequence>MASACDLDWVPDSLYNTAVSVVVSHFRAFKSELRLFPDNVQFDIYYQLYNKGMLVELGQEFSCLEIFARVLKVHDKRNLLHHCFQALMKHRVSFHLATAYSQHCCTVHASSCTKRIQQAIQLGFNLGGFLSDAGWFPDAEVVLKACLQLCKQASSTQALLHALECCVRLLHVRNANCQYGDAEKSWVEAQEYVQELTNQGHKVNRATLLSEYCALLFAKSQYDMAYRACCTALNEINPSLPPRVIVDVFRQCAKACVVKREFQRAELLIKFAVQCARDHFGGRHHIYADALLDYGFYLLNVDAVCQAVQVYQAALDIRTAVFGQNNLHVAIAHEDLAYSSYVFEYSSGEFQHALEHAERAIEIITCILPEDHLLLASSKRVKALILEEIAIDSPDEASKRLLSEAQDLHLTSLSLAQKAFGENNVQTAKHYGNLGRLYQSMGKFELAETMHLKAIAVKEKLLGPDDYEVALSIGHLASLYNYDMEKYGDAEKLYLRSIAIGRKLFGPGYSGLEYDYRGLLRLYSAVGNSDKNLEYYQVLNDWYDIRDRNKDKDKKPLEFDHSDNCQSILGVFFKLPS</sequence>
<dbReference type="EMBL" id="KB294182">
    <property type="protein sequence ID" value="ELU14913.1"/>
    <property type="molecule type" value="Genomic_DNA"/>
</dbReference>
<evidence type="ECO:0000313" key="1">
    <source>
        <dbReference type="EMBL" id="ELU14913.1"/>
    </source>
</evidence>
<organism evidence="1">
    <name type="scientific">Capitella teleta</name>
    <name type="common">Polychaete worm</name>
    <dbReference type="NCBI Taxonomy" id="283909"/>
    <lineage>
        <taxon>Eukaryota</taxon>
        <taxon>Metazoa</taxon>
        <taxon>Spiralia</taxon>
        <taxon>Lophotrochozoa</taxon>
        <taxon>Annelida</taxon>
        <taxon>Polychaeta</taxon>
        <taxon>Sedentaria</taxon>
        <taxon>Scolecida</taxon>
        <taxon>Capitellidae</taxon>
        <taxon>Capitella</taxon>
    </lineage>
</organism>
<dbReference type="PANTHER" id="PTHR46575">
    <property type="entry name" value="AMYLOID PROTEIN-BINDING PROTEIN 2"/>
    <property type="match status" value="1"/>
</dbReference>
<dbReference type="HOGENOM" id="CLU_019378_1_0_1"/>
<dbReference type="Pfam" id="PF13374">
    <property type="entry name" value="TPR_10"/>
    <property type="match status" value="1"/>
</dbReference>
<gene>
    <name evidence="1" type="ORF">CAPTEDRAFT_138866</name>
</gene>